<dbReference type="SUPFAM" id="SSF55729">
    <property type="entry name" value="Acyl-CoA N-acyltransferases (Nat)"/>
    <property type="match status" value="1"/>
</dbReference>
<evidence type="ECO:0000313" key="1">
    <source>
        <dbReference type="EMBL" id="CAA9231058.1"/>
    </source>
</evidence>
<protein>
    <recommendedName>
        <fullName evidence="2">BioF2-like acetyltransferase domain-containing protein</fullName>
    </recommendedName>
</protein>
<dbReference type="AlphaFoldDB" id="A0A6J4HRV9"/>
<proteinExistence type="predicted"/>
<reference evidence="1" key="1">
    <citation type="submission" date="2020-02" db="EMBL/GenBank/DDBJ databases">
        <authorList>
            <person name="Meier V. D."/>
        </authorList>
    </citation>
    <scope>NUCLEOTIDE SEQUENCE</scope>
    <source>
        <strain evidence="1">AVDCRST_MAG76</strain>
    </source>
</reference>
<dbReference type="EMBL" id="CADCSZ010000075">
    <property type="protein sequence ID" value="CAA9231058.1"/>
    <property type="molecule type" value="Genomic_DNA"/>
</dbReference>
<dbReference type="InterPro" id="IPR016181">
    <property type="entry name" value="Acyl_CoA_acyltransferase"/>
</dbReference>
<organism evidence="1">
    <name type="scientific">uncultured Acidimicrobiales bacterium</name>
    <dbReference type="NCBI Taxonomy" id="310071"/>
    <lineage>
        <taxon>Bacteria</taxon>
        <taxon>Bacillati</taxon>
        <taxon>Actinomycetota</taxon>
        <taxon>Acidimicrobiia</taxon>
        <taxon>Acidimicrobiales</taxon>
        <taxon>environmental samples</taxon>
    </lineage>
</organism>
<accession>A0A6J4HRV9</accession>
<sequence length="256" mass="28686">MRYADHMGLLRYGEAWFGEPVGEADDLDILLHVQCDEPVDHTRSEPFQTLMIDLERTPDELLASFDKTTRYEVRRALGRDEVKTSWESEVTRKSLQRFVTDYDAFARSRGLDPVATKRLEAIRAAGALVLSRAELDDAVKVWHAYIHVGGRIRLLLSSTADRSVTKDQKALIGRSNRALHYADALAAQKAGVRWLDLGGWSGQKEGHRRSIDAFKEGFGGRVVAGWNATEARSVRGRLALGAADARSWLLRVRGSR</sequence>
<name>A0A6J4HRV9_9ACTN</name>
<dbReference type="Gene3D" id="3.40.630.30">
    <property type="match status" value="1"/>
</dbReference>
<gene>
    <name evidence="1" type="ORF">AVDCRST_MAG76-1243</name>
</gene>
<evidence type="ECO:0008006" key="2">
    <source>
        <dbReference type="Google" id="ProtNLM"/>
    </source>
</evidence>